<evidence type="ECO:0000313" key="2">
    <source>
        <dbReference type="Proteomes" id="UP000006729"/>
    </source>
</evidence>
<gene>
    <name evidence="1" type="ORF">POPTR_017G048100v4</name>
</gene>
<sequence length="162" mass="17883">MSSSQCLERIHQTWPQEARSKVAAAGFFVVVTDFLYGDPVDLSKPDFDSHGHEDAKLVIAALRSKGMNSIGAAGSCWGEVKIPVAFLGAEIDRASTPEQLKEYLQNLSILDSSLFDLSMSRRDEKAEEDTPASLAFDSHVKILPGVSHGWTVRYNVEDDFHK</sequence>
<proteinExistence type="predicted"/>
<name>A0ACC0RQB1_POPTR</name>
<keyword evidence="2" id="KW-1185">Reference proteome</keyword>
<evidence type="ECO:0000313" key="1">
    <source>
        <dbReference type="EMBL" id="KAI9379124.1"/>
    </source>
</evidence>
<dbReference type="EMBL" id="CM009306">
    <property type="protein sequence ID" value="KAI9379124.1"/>
    <property type="molecule type" value="Genomic_DNA"/>
</dbReference>
<accession>A0ACC0RQB1</accession>
<dbReference type="Proteomes" id="UP000006729">
    <property type="component" value="Chromosome 17"/>
</dbReference>
<organism evidence="1 2">
    <name type="scientific">Populus trichocarpa</name>
    <name type="common">Western balsam poplar</name>
    <name type="synonym">Populus balsamifera subsp. trichocarpa</name>
    <dbReference type="NCBI Taxonomy" id="3694"/>
    <lineage>
        <taxon>Eukaryota</taxon>
        <taxon>Viridiplantae</taxon>
        <taxon>Streptophyta</taxon>
        <taxon>Embryophyta</taxon>
        <taxon>Tracheophyta</taxon>
        <taxon>Spermatophyta</taxon>
        <taxon>Magnoliopsida</taxon>
        <taxon>eudicotyledons</taxon>
        <taxon>Gunneridae</taxon>
        <taxon>Pentapetalae</taxon>
        <taxon>rosids</taxon>
        <taxon>fabids</taxon>
        <taxon>Malpighiales</taxon>
        <taxon>Salicaceae</taxon>
        <taxon>Saliceae</taxon>
        <taxon>Populus</taxon>
    </lineage>
</organism>
<reference evidence="1 2" key="1">
    <citation type="journal article" date="2006" name="Science">
        <title>The genome of black cottonwood, Populus trichocarpa (Torr. &amp; Gray).</title>
        <authorList>
            <person name="Tuskan G.A."/>
            <person name="Difazio S."/>
            <person name="Jansson S."/>
            <person name="Bohlmann J."/>
            <person name="Grigoriev I."/>
            <person name="Hellsten U."/>
            <person name="Putnam N."/>
            <person name="Ralph S."/>
            <person name="Rombauts S."/>
            <person name="Salamov A."/>
            <person name="Schein J."/>
            <person name="Sterck L."/>
            <person name="Aerts A."/>
            <person name="Bhalerao R.R."/>
            <person name="Bhalerao R.P."/>
            <person name="Blaudez D."/>
            <person name="Boerjan W."/>
            <person name="Brun A."/>
            <person name="Brunner A."/>
            <person name="Busov V."/>
            <person name="Campbell M."/>
            <person name="Carlson J."/>
            <person name="Chalot M."/>
            <person name="Chapman J."/>
            <person name="Chen G.L."/>
            <person name="Cooper D."/>
            <person name="Coutinho P.M."/>
            <person name="Couturier J."/>
            <person name="Covert S."/>
            <person name="Cronk Q."/>
            <person name="Cunningham R."/>
            <person name="Davis J."/>
            <person name="Degroeve S."/>
            <person name="Dejardin A."/>
            <person name="Depamphilis C."/>
            <person name="Detter J."/>
            <person name="Dirks B."/>
            <person name="Dubchak I."/>
            <person name="Duplessis S."/>
            <person name="Ehlting J."/>
            <person name="Ellis B."/>
            <person name="Gendler K."/>
            <person name="Goodstein D."/>
            <person name="Gribskov M."/>
            <person name="Grimwood J."/>
            <person name="Groover A."/>
            <person name="Gunter L."/>
            <person name="Hamberger B."/>
            <person name="Heinze B."/>
            <person name="Helariutta Y."/>
            <person name="Henrissat B."/>
            <person name="Holligan D."/>
            <person name="Holt R."/>
            <person name="Huang W."/>
            <person name="Islam-Faridi N."/>
            <person name="Jones S."/>
            <person name="Jones-Rhoades M."/>
            <person name="Jorgensen R."/>
            <person name="Joshi C."/>
            <person name="Kangasjarvi J."/>
            <person name="Karlsson J."/>
            <person name="Kelleher C."/>
            <person name="Kirkpatrick R."/>
            <person name="Kirst M."/>
            <person name="Kohler A."/>
            <person name="Kalluri U."/>
            <person name="Larimer F."/>
            <person name="Leebens-Mack J."/>
            <person name="Leple J.C."/>
            <person name="Locascio P."/>
            <person name="Lou Y."/>
            <person name="Lucas S."/>
            <person name="Martin F."/>
            <person name="Montanini B."/>
            <person name="Napoli C."/>
            <person name="Nelson D.R."/>
            <person name="Nelson C."/>
            <person name="Nieminen K."/>
            <person name="Nilsson O."/>
            <person name="Pereda V."/>
            <person name="Peter G."/>
            <person name="Philippe R."/>
            <person name="Pilate G."/>
            <person name="Poliakov A."/>
            <person name="Razumovskaya J."/>
            <person name="Richardson P."/>
            <person name="Rinaldi C."/>
            <person name="Ritland K."/>
            <person name="Rouze P."/>
            <person name="Ryaboy D."/>
            <person name="Schmutz J."/>
            <person name="Schrader J."/>
            <person name="Segerman B."/>
            <person name="Shin H."/>
            <person name="Siddiqui A."/>
            <person name="Sterky F."/>
            <person name="Terry A."/>
            <person name="Tsai C.J."/>
            <person name="Uberbacher E."/>
            <person name="Unneberg P."/>
            <person name="Vahala J."/>
            <person name="Wall K."/>
            <person name="Wessler S."/>
            <person name="Yang G."/>
            <person name="Yin T."/>
            <person name="Douglas C."/>
            <person name="Marra M."/>
            <person name="Sandberg G."/>
            <person name="Van de Peer Y."/>
            <person name="Rokhsar D."/>
        </authorList>
    </citation>
    <scope>NUCLEOTIDE SEQUENCE [LARGE SCALE GENOMIC DNA]</scope>
    <source>
        <strain evidence="2">cv. Nisqually</strain>
    </source>
</reference>
<comment type="caution">
    <text evidence="1">The sequence shown here is derived from an EMBL/GenBank/DDBJ whole genome shotgun (WGS) entry which is preliminary data.</text>
</comment>
<protein>
    <submittedName>
        <fullName evidence="1">Uncharacterized protein</fullName>
    </submittedName>
</protein>